<name>A0A499UFP9_9ACTN</name>
<proteinExistence type="predicted"/>
<dbReference type="Proteomes" id="UP000463951">
    <property type="component" value="Chromosome"/>
</dbReference>
<evidence type="ECO:0000313" key="2">
    <source>
        <dbReference type="Proteomes" id="UP000463951"/>
    </source>
</evidence>
<accession>A0A499UFP9</accession>
<dbReference type="AlphaFoldDB" id="A0A499UFP9"/>
<organism evidence="1 2">
    <name type="scientific">Streptomyces antimycoticus</name>
    <dbReference type="NCBI Taxonomy" id="68175"/>
    <lineage>
        <taxon>Bacteria</taxon>
        <taxon>Bacillati</taxon>
        <taxon>Actinomycetota</taxon>
        <taxon>Actinomycetes</taxon>
        <taxon>Kitasatosporales</taxon>
        <taxon>Streptomycetaceae</taxon>
        <taxon>Streptomyces</taxon>
        <taxon>Streptomyces violaceusniger group</taxon>
    </lineage>
</organism>
<sequence>MRYVRLGRVPALVRLRVPLVGVQAGRVELHRVHVLDMALIGLRSRRCRRYVLGAVVGRQLGEVLQEELALAVDVADGDERCEGGVGTEPAEQLRHELLGVPAVAAEVHRAAPVLGRDGVDGGLGRMPDDEDLLGVEVGDDLAHLAIALDAVGAAVDHDVERAVDGAEVE</sequence>
<dbReference type="EMBL" id="AP019620">
    <property type="protein sequence ID" value="BBJ39312.1"/>
    <property type="molecule type" value="Genomic_DNA"/>
</dbReference>
<protein>
    <submittedName>
        <fullName evidence="1">Uncharacterized protein</fullName>
    </submittedName>
</protein>
<reference evidence="1 2" key="1">
    <citation type="journal article" date="2020" name="Int. J. Syst. Evol. Microbiol.">
        <title>Reclassification of Streptomyces castelarensis and Streptomyces sporoclivatus as later heterotypic synonyms of Streptomyces antimycoticus.</title>
        <authorList>
            <person name="Komaki H."/>
            <person name="Tamura T."/>
        </authorList>
    </citation>
    <scope>NUCLEOTIDE SEQUENCE [LARGE SCALE GENOMIC DNA]</scope>
    <source>
        <strain evidence="1 2">NBRC 100767</strain>
    </source>
</reference>
<gene>
    <name evidence="1" type="ORF">SSPO_020300</name>
</gene>
<evidence type="ECO:0000313" key="1">
    <source>
        <dbReference type="EMBL" id="BBJ39312.1"/>
    </source>
</evidence>